<proteinExistence type="inferred from homology"/>
<evidence type="ECO:0000256" key="2">
    <source>
        <dbReference type="ARBA" id="ARBA00009199"/>
    </source>
</evidence>
<comment type="similarity">
    <text evidence="2">Belongs to the amidase family.</text>
</comment>
<comment type="catalytic activity">
    <reaction evidence="1">
        <text>a monocarboxylic acid amide + H2O = a monocarboxylate + NH4(+)</text>
        <dbReference type="Rhea" id="RHEA:12020"/>
        <dbReference type="ChEBI" id="CHEBI:15377"/>
        <dbReference type="ChEBI" id="CHEBI:28938"/>
        <dbReference type="ChEBI" id="CHEBI:35757"/>
        <dbReference type="ChEBI" id="CHEBI:83628"/>
        <dbReference type="EC" id="3.5.1.4"/>
    </reaction>
</comment>
<comment type="caution">
    <text evidence="8">The sequence shown here is derived from an EMBL/GenBank/DDBJ whole genome shotgun (WGS) entry which is preliminary data.</text>
</comment>
<dbReference type="SUPFAM" id="SSF75304">
    <property type="entry name" value="Amidase signature (AS) enzymes"/>
    <property type="match status" value="1"/>
</dbReference>
<dbReference type="PANTHER" id="PTHR45847:SF6">
    <property type="entry name" value="FATTY ACID AMIDE HYDROLASE"/>
    <property type="match status" value="1"/>
</dbReference>
<feature type="active site" description="Charge relay system" evidence="5">
    <location>
        <position position="115"/>
    </location>
</feature>
<dbReference type="InterPro" id="IPR020556">
    <property type="entry name" value="Amidase_CS"/>
</dbReference>
<feature type="active site" description="Charge relay system" evidence="5">
    <location>
        <position position="190"/>
    </location>
</feature>
<dbReference type="EC" id="3.5.1.4" evidence="3"/>
<reference evidence="8" key="1">
    <citation type="submission" date="2023-03" db="EMBL/GenBank/DDBJ databases">
        <title>Massive genome expansion in bonnet fungi (Mycena s.s.) driven by repeated elements and novel gene families across ecological guilds.</title>
        <authorList>
            <consortium name="Lawrence Berkeley National Laboratory"/>
            <person name="Harder C.B."/>
            <person name="Miyauchi S."/>
            <person name="Viragh M."/>
            <person name="Kuo A."/>
            <person name="Thoen E."/>
            <person name="Andreopoulos B."/>
            <person name="Lu D."/>
            <person name="Skrede I."/>
            <person name="Drula E."/>
            <person name="Henrissat B."/>
            <person name="Morin E."/>
            <person name="Kohler A."/>
            <person name="Barry K."/>
            <person name="LaButti K."/>
            <person name="Morin E."/>
            <person name="Salamov A."/>
            <person name="Lipzen A."/>
            <person name="Mereny Z."/>
            <person name="Hegedus B."/>
            <person name="Baldrian P."/>
            <person name="Stursova M."/>
            <person name="Weitz H."/>
            <person name="Taylor A."/>
            <person name="Grigoriev I.V."/>
            <person name="Nagy L.G."/>
            <person name="Martin F."/>
            <person name="Kauserud H."/>
        </authorList>
    </citation>
    <scope>NUCLEOTIDE SEQUENCE</scope>
    <source>
        <strain evidence="8">CBHHK182m</strain>
    </source>
</reference>
<evidence type="ECO:0000256" key="5">
    <source>
        <dbReference type="PIRSR" id="PIRSR001221-1"/>
    </source>
</evidence>
<evidence type="ECO:0000256" key="1">
    <source>
        <dbReference type="ARBA" id="ARBA00001311"/>
    </source>
</evidence>
<dbReference type="Pfam" id="PF01425">
    <property type="entry name" value="Amidase"/>
    <property type="match status" value="1"/>
</dbReference>
<keyword evidence="4" id="KW-0378">Hydrolase</keyword>
<evidence type="ECO:0000259" key="7">
    <source>
        <dbReference type="Pfam" id="PF01425"/>
    </source>
</evidence>
<feature type="binding site" evidence="6">
    <location>
        <position position="190"/>
    </location>
    <ligand>
        <name>substrate</name>
    </ligand>
</feature>
<dbReference type="EMBL" id="JARKIB010000037">
    <property type="protein sequence ID" value="KAJ7760504.1"/>
    <property type="molecule type" value="Genomic_DNA"/>
</dbReference>
<dbReference type="PIRSF" id="PIRSF001221">
    <property type="entry name" value="Amidase_fungi"/>
    <property type="match status" value="1"/>
</dbReference>
<dbReference type="GO" id="GO:0009062">
    <property type="term" value="P:fatty acid catabolic process"/>
    <property type="evidence" value="ECO:0007669"/>
    <property type="project" value="TreeGrafter"/>
</dbReference>
<feature type="binding site" evidence="6">
    <location>
        <position position="164"/>
    </location>
    <ligand>
        <name>substrate</name>
    </ligand>
</feature>
<dbReference type="Proteomes" id="UP001215598">
    <property type="component" value="Unassembled WGS sequence"/>
</dbReference>
<dbReference type="FunFam" id="3.90.1300.10:FF:000003">
    <property type="entry name" value="Amidase signature enzyme"/>
    <property type="match status" value="1"/>
</dbReference>
<keyword evidence="9" id="KW-1185">Reference proteome</keyword>
<evidence type="ECO:0000256" key="6">
    <source>
        <dbReference type="PIRSR" id="PIRSR001221-2"/>
    </source>
</evidence>
<evidence type="ECO:0000256" key="3">
    <source>
        <dbReference type="ARBA" id="ARBA00012922"/>
    </source>
</evidence>
<feature type="domain" description="Amidase" evidence="7">
    <location>
        <begin position="60"/>
        <end position="540"/>
    </location>
</feature>
<gene>
    <name evidence="8" type="ORF">B0H16DRAFT_1532507</name>
</gene>
<dbReference type="PANTHER" id="PTHR45847">
    <property type="entry name" value="FATTY ACID AMIDE HYDROLASE"/>
    <property type="match status" value="1"/>
</dbReference>
<dbReference type="InterPro" id="IPR052096">
    <property type="entry name" value="Endocannabinoid_amidase"/>
</dbReference>
<feature type="active site" description="Acyl-ester intermediate" evidence="5">
    <location>
        <position position="214"/>
    </location>
</feature>
<dbReference type="PROSITE" id="PS00571">
    <property type="entry name" value="AMIDASES"/>
    <property type="match status" value="1"/>
</dbReference>
<evidence type="ECO:0000256" key="4">
    <source>
        <dbReference type="ARBA" id="ARBA00022801"/>
    </source>
</evidence>
<feature type="binding site" evidence="6">
    <location>
        <begin position="211"/>
        <end position="214"/>
    </location>
    <ligand>
        <name>substrate</name>
    </ligand>
</feature>
<protein>
    <recommendedName>
        <fullName evidence="3">amidase</fullName>
        <ecNumber evidence="3">3.5.1.4</ecNumber>
    </recommendedName>
</protein>
<dbReference type="InterPro" id="IPR036928">
    <property type="entry name" value="AS_sf"/>
</dbReference>
<dbReference type="Gene3D" id="3.90.1300.10">
    <property type="entry name" value="Amidase signature (AS) domain"/>
    <property type="match status" value="1"/>
</dbReference>
<name>A0AAD7JAD4_9AGAR</name>
<accession>A0AAD7JAD4</accession>
<sequence length="564" mass="61332">MWPFSSGNRYQIVSAKLQQRDAALSTAPEFNADEHGAFLKATASEIVSHIESGEWTASHVVQAYIARAALAHQTTNCVTEVLFVEALQQAAELDAEFASTKRLRGPLHGVPLSIKDQFNVAGFDSSMGFSRLLQKPASRDADSVALLKAAGAIPIVKTNVPQTMFSFECSNPVFGRTLNPYNAAFAPGGSSGGEAALISMDGAALGLGSDIGGSLRIPAAYCGIYSLKPSPLRVPYAGSGVVVPGFEGIVSVAGPLGRSVRDLELFCRATFGIPGRHIGLAPILYREPQLPEKLRFGYYADNYIKASPANKRAVMETVAALRIQGHECIEIEVPDPMEAFDIFIGVTSADGYQTLLSTIPPDPLDPSLKVVARLGDLPRWISAIVAWIVTYILKDVKFARSVRAGGTKPVREYLKWIHRRDSYNTKFYEEVWVKHELDGIIAPVQSMPQLPNLMSGRLFALAAGTSLYNIVNNPCGVVPVTKVDPAKDMLTEEWTKAPLPSMMERTLYFGKNPVYDPVKMQGMPIAVQVVGKKWEDEKVLAMMQVVDTALTAEGRFGPGSWDRR</sequence>
<dbReference type="GO" id="GO:0017064">
    <property type="term" value="F:fatty acid amide hydrolase activity"/>
    <property type="evidence" value="ECO:0007669"/>
    <property type="project" value="TreeGrafter"/>
</dbReference>
<dbReference type="AlphaFoldDB" id="A0AAD7JAD4"/>
<dbReference type="InterPro" id="IPR023631">
    <property type="entry name" value="Amidase_dom"/>
</dbReference>
<evidence type="ECO:0000313" key="8">
    <source>
        <dbReference type="EMBL" id="KAJ7760504.1"/>
    </source>
</evidence>
<dbReference type="GO" id="GO:0004040">
    <property type="term" value="F:amidase activity"/>
    <property type="evidence" value="ECO:0007669"/>
    <property type="project" value="UniProtKB-EC"/>
</dbReference>
<organism evidence="8 9">
    <name type="scientific">Mycena metata</name>
    <dbReference type="NCBI Taxonomy" id="1033252"/>
    <lineage>
        <taxon>Eukaryota</taxon>
        <taxon>Fungi</taxon>
        <taxon>Dikarya</taxon>
        <taxon>Basidiomycota</taxon>
        <taxon>Agaricomycotina</taxon>
        <taxon>Agaricomycetes</taxon>
        <taxon>Agaricomycetidae</taxon>
        <taxon>Agaricales</taxon>
        <taxon>Marasmiineae</taxon>
        <taxon>Mycenaceae</taxon>
        <taxon>Mycena</taxon>
    </lineage>
</organism>
<evidence type="ECO:0000313" key="9">
    <source>
        <dbReference type="Proteomes" id="UP001215598"/>
    </source>
</evidence>